<evidence type="ECO:0000259" key="2">
    <source>
        <dbReference type="Pfam" id="PF25222"/>
    </source>
</evidence>
<dbReference type="InterPro" id="IPR057162">
    <property type="entry name" value="DUF7840"/>
</dbReference>
<dbReference type="Pfam" id="PF25224">
    <property type="entry name" value="DUF7842"/>
    <property type="match status" value="1"/>
</dbReference>
<dbReference type="InterPro" id="IPR057165">
    <property type="entry name" value="DUF7843"/>
</dbReference>
<dbReference type="Pfam" id="PF25225">
    <property type="entry name" value="DUF7843"/>
    <property type="match status" value="1"/>
</dbReference>
<dbReference type="InParanoid" id="A0A423PTM6"/>
<feature type="domain" description="Lnb N-terminal periplasmic" evidence="1">
    <location>
        <begin position="123"/>
        <end position="293"/>
    </location>
</feature>
<accession>A0A423PTM6</accession>
<feature type="domain" description="DUF7840" evidence="2">
    <location>
        <begin position="407"/>
        <end position="633"/>
    </location>
</feature>
<dbReference type="AlphaFoldDB" id="A0A423PTM6"/>
<comment type="caution">
    <text evidence="5">The sequence shown here is derived from an EMBL/GenBank/DDBJ whole genome shotgun (WGS) entry which is preliminary data.</text>
</comment>
<dbReference type="InterPro" id="IPR057164">
    <property type="entry name" value="DUF7842"/>
</dbReference>
<evidence type="ECO:0000313" key="6">
    <source>
        <dbReference type="Proteomes" id="UP000285310"/>
    </source>
</evidence>
<name>A0A423PTM6_9GAMM</name>
<feature type="domain" description="DUF7842" evidence="3">
    <location>
        <begin position="303"/>
        <end position="391"/>
    </location>
</feature>
<keyword evidence="6" id="KW-1185">Reference proteome</keyword>
<evidence type="ECO:0000313" key="5">
    <source>
        <dbReference type="EMBL" id="ROO28966.1"/>
    </source>
</evidence>
<protein>
    <submittedName>
        <fullName evidence="5">Uncharacterized protein</fullName>
    </submittedName>
</protein>
<dbReference type="Pfam" id="PF25222">
    <property type="entry name" value="DUF7840"/>
    <property type="match status" value="1"/>
</dbReference>
<sequence>MISQSASVQVTDPARVATLQQRAADQHLSRDPVWRALVHYEPNWMRGGVHSEVASPWFFLAGEAGHTDPAAELAASIAGLFDATPIGPREIAPFCLFIARRKFLVDKLGIDTSGLPVNKCQTYERWRAMVAPREASLIFPAAFPNSPSSMFGHTLLRVDSNRRKNATELLSYAVNFAAAAPEDKRGLGFVWNGLTGGYPGVFGLFPYYEKVKQYAWIENRDVWSYTLKLQDAELDRMVDHIWEMDSVRFNYYFLNKNCSYQLLSLIDVARPSLRLTEQYDWYAIPSDTIRSLADVPGLIGPARYRPSMEAILRSETAQLSDHEQLLAREIAHGERAPDNAEMTALETTRQAAVLEVAYDALHYQTASEEIEAEMETAEAKAYANEILARRAALGGRSPFEPVTPPARSPDTGHRSLRVNASTVYADDNTSLAFRIRPAYHDLLDNPGGYTRGQAIDFADLGFAIDPDEGDLAITDFTLLSITSLSPRDAWFQPVSFTVETGARRRPSGRVFTDAPDDLGFFLQGGPGLAWGQGDLTAYVFGQVSIDANPGLQPGYALGAGPSGGLLYYPIPGVQVRLDTGLMPYAAGADGHYGWARLDAQVPLIEDFALRSGIEYESTEYNDGLRFNVGLQAYF</sequence>
<dbReference type="Proteomes" id="UP000285310">
    <property type="component" value="Unassembled WGS sequence"/>
</dbReference>
<gene>
    <name evidence="5" type="ORF">SAJA_07215</name>
</gene>
<dbReference type="InterPro" id="IPR025178">
    <property type="entry name" value="Lnb_N"/>
</dbReference>
<feature type="domain" description="DUF7843" evidence="4">
    <location>
        <begin position="26"/>
        <end position="106"/>
    </location>
</feature>
<evidence type="ECO:0000259" key="4">
    <source>
        <dbReference type="Pfam" id="PF25225"/>
    </source>
</evidence>
<evidence type="ECO:0000259" key="3">
    <source>
        <dbReference type="Pfam" id="PF25224"/>
    </source>
</evidence>
<proteinExistence type="predicted"/>
<organism evidence="5 6">
    <name type="scientific">Salinisphaera japonica YTM-1</name>
    <dbReference type="NCBI Taxonomy" id="1209778"/>
    <lineage>
        <taxon>Bacteria</taxon>
        <taxon>Pseudomonadati</taxon>
        <taxon>Pseudomonadota</taxon>
        <taxon>Gammaproteobacteria</taxon>
        <taxon>Salinisphaerales</taxon>
        <taxon>Salinisphaeraceae</taxon>
        <taxon>Salinisphaera</taxon>
    </lineage>
</organism>
<dbReference type="EMBL" id="AYKG01000018">
    <property type="protein sequence ID" value="ROO28966.1"/>
    <property type="molecule type" value="Genomic_DNA"/>
</dbReference>
<dbReference type="Pfam" id="PF13387">
    <property type="entry name" value="Lnb_N"/>
    <property type="match status" value="1"/>
</dbReference>
<reference evidence="5 6" key="1">
    <citation type="submission" date="2013-10" db="EMBL/GenBank/DDBJ databases">
        <title>Salinisphaera japonica YTM-1 Genome Sequencing.</title>
        <authorList>
            <person name="Lai Q."/>
            <person name="Li C."/>
            <person name="Shao Z."/>
        </authorList>
    </citation>
    <scope>NUCLEOTIDE SEQUENCE [LARGE SCALE GENOMIC DNA]</scope>
    <source>
        <strain evidence="5 6">YTM-1</strain>
    </source>
</reference>
<evidence type="ECO:0000259" key="1">
    <source>
        <dbReference type="Pfam" id="PF13387"/>
    </source>
</evidence>